<comment type="caution">
    <text evidence="3">The sequence shown here is derived from an EMBL/GenBank/DDBJ whole genome shotgun (WGS) entry which is preliminary data.</text>
</comment>
<feature type="transmembrane region" description="Helical" evidence="2">
    <location>
        <begin position="42"/>
        <end position="62"/>
    </location>
</feature>
<evidence type="ECO:0000256" key="2">
    <source>
        <dbReference type="SAM" id="Phobius"/>
    </source>
</evidence>
<name>A0AAW6RIN8_9BURK</name>
<feature type="compositionally biased region" description="Low complexity" evidence="1">
    <location>
        <begin position="195"/>
        <end position="212"/>
    </location>
</feature>
<feature type="compositionally biased region" description="Acidic residues" evidence="1">
    <location>
        <begin position="235"/>
        <end position="257"/>
    </location>
</feature>
<keyword evidence="2" id="KW-1133">Transmembrane helix</keyword>
<keyword evidence="2" id="KW-0812">Transmembrane</keyword>
<gene>
    <name evidence="3" type="ORF">QB898_06625</name>
</gene>
<dbReference type="Proteomes" id="UP001237156">
    <property type="component" value="Unassembled WGS sequence"/>
</dbReference>
<sequence>MPVTPPLPPSPPFAPPPLPAAAQRPAIEAHAVRFTGLGSEYFRVWIVNVLLMLATLGLYTPFARYRSIKYFYGHTQVAGSPLEFSVRRPWRMFLGFVVMLSFYGLFEAANHFGFQKLAIGLWAAFLAVLPFLWGSAMRFRFGCTRWRGVRMSFRATWGEVYKASWPLALAGALMMGVGFAAAVLEDGKETAASAASSAASHSAASGSGPQAATPDGLPPEGNAAEARAPESGEPGADESEAGESESGELDESGDEPAGDAREPELPEHMLLALGGMLLAVLGGWLAFMRLEYNYCVLRVRRAFLGQQPGRLRLAFSEWVVMYVQIGIIGAIGMVAAWVLMMLAFVGIMGAAAGGGRPGNIGMLVMAALVILTLVVAVTVPARAFRVARRFQLVWNGAGLGGMARSKTSLKAGAYVWLCVRNMLLTLLTLGFYRPYAVVSEYAARANSVTLYVRGGLDQVSGEMVRQQGAFGDAVADVLGLDLI</sequence>
<dbReference type="RefSeq" id="WP_279524306.1">
    <property type="nucleotide sequence ID" value="NZ_JARVII010000011.1"/>
</dbReference>
<reference evidence="3 4" key="1">
    <citation type="submission" date="2023-04" db="EMBL/GenBank/DDBJ databases">
        <title>Ottowia paracancer sp. nov., isolated from human stomach.</title>
        <authorList>
            <person name="Song Y."/>
        </authorList>
    </citation>
    <scope>NUCLEOTIDE SEQUENCE [LARGE SCALE GENOMIC DNA]</scope>
    <source>
        <strain evidence="3 4">10c7w1</strain>
    </source>
</reference>
<feature type="transmembrane region" description="Helical" evidence="2">
    <location>
        <begin position="118"/>
        <end position="139"/>
    </location>
</feature>
<feature type="transmembrane region" description="Helical" evidence="2">
    <location>
        <begin position="319"/>
        <end position="348"/>
    </location>
</feature>
<dbReference type="EMBL" id="JARVII010000011">
    <property type="protein sequence ID" value="MDG9699395.1"/>
    <property type="molecule type" value="Genomic_DNA"/>
</dbReference>
<accession>A0AAW6RIN8</accession>
<evidence type="ECO:0000313" key="3">
    <source>
        <dbReference type="EMBL" id="MDG9699395.1"/>
    </source>
</evidence>
<organism evidence="3 4">
    <name type="scientific">Ottowia cancrivicina</name>
    <dbReference type="NCBI Taxonomy" id="3040346"/>
    <lineage>
        <taxon>Bacteria</taxon>
        <taxon>Pseudomonadati</taxon>
        <taxon>Pseudomonadota</taxon>
        <taxon>Betaproteobacteria</taxon>
        <taxon>Burkholderiales</taxon>
        <taxon>Comamonadaceae</taxon>
        <taxon>Ottowia</taxon>
    </lineage>
</organism>
<feature type="transmembrane region" description="Helical" evidence="2">
    <location>
        <begin position="90"/>
        <end position="106"/>
    </location>
</feature>
<feature type="transmembrane region" description="Helical" evidence="2">
    <location>
        <begin position="269"/>
        <end position="290"/>
    </location>
</feature>
<evidence type="ECO:0000313" key="4">
    <source>
        <dbReference type="Proteomes" id="UP001237156"/>
    </source>
</evidence>
<evidence type="ECO:0000256" key="1">
    <source>
        <dbReference type="SAM" id="MobiDB-lite"/>
    </source>
</evidence>
<protein>
    <submittedName>
        <fullName evidence="3">DUF898 family protein</fullName>
    </submittedName>
</protein>
<dbReference type="AlphaFoldDB" id="A0AAW6RIN8"/>
<feature type="transmembrane region" description="Helical" evidence="2">
    <location>
        <begin position="360"/>
        <end position="381"/>
    </location>
</feature>
<feature type="region of interest" description="Disordered" evidence="1">
    <location>
        <begin position="195"/>
        <end position="262"/>
    </location>
</feature>
<proteinExistence type="predicted"/>
<dbReference type="Pfam" id="PF05987">
    <property type="entry name" value="DUF898"/>
    <property type="match status" value="2"/>
</dbReference>
<dbReference type="InterPro" id="IPR010295">
    <property type="entry name" value="DUF898"/>
</dbReference>
<keyword evidence="2" id="KW-0472">Membrane</keyword>
<keyword evidence="4" id="KW-1185">Reference proteome</keyword>
<feature type="transmembrane region" description="Helical" evidence="2">
    <location>
        <begin position="160"/>
        <end position="184"/>
    </location>
</feature>